<evidence type="ECO:0000259" key="2">
    <source>
        <dbReference type="Pfam" id="PF00561"/>
    </source>
</evidence>
<dbReference type="Gene3D" id="3.40.50.1820">
    <property type="entry name" value="alpha/beta hydrolase"/>
    <property type="match status" value="1"/>
</dbReference>
<feature type="domain" description="AB hydrolase-1" evidence="2">
    <location>
        <begin position="32"/>
        <end position="142"/>
    </location>
</feature>
<feature type="signal peptide" evidence="1">
    <location>
        <begin position="1"/>
        <end position="21"/>
    </location>
</feature>
<dbReference type="Proteomes" id="UP000072741">
    <property type="component" value="Unassembled WGS sequence"/>
</dbReference>
<dbReference type="Gene3D" id="2.60.40.2190">
    <property type="match status" value="1"/>
</dbReference>
<dbReference type="AlphaFoldDB" id="A0A147GVB5"/>
<organism evidence="4 5">
    <name type="scientific">Pseudacidovorax intermedius</name>
    <dbReference type="NCBI Taxonomy" id="433924"/>
    <lineage>
        <taxon>Bacteria</taxon>
        <taxon>Pseudomonadati</taxon>
        <taxon>Pseudomonadota</taxon>
        <taxon>Betaproteobacteria</taxon>
        <taxon>Burkholderiales</taxon>
        <taxon>Comamonadaceae</taxon>
        <taxon>Pseudacidovorax</taxon>
    </lineage>
</organism>
<keyword evidence="1" id="KW-0732">Signal</keyword>
<gene>
    <name evidence="4" type="ORF">NS331_11775</name>
</gene>
<dbReference type="PATRIC" id="fig|433924.3.peg.4374"/>
<evidence type="ECO:0000259" key="3">
    <source>
        <dbReference type="Pfam" id="PF18067"/>
    </source>
</evidence>
<dbReference type="Pfam" id="PF18067">
    <property type="entry name" value="Lipase_C"/>
    <property type="match status" value="1"/>
</dbReference>
<dbReference type="EMBL" id="LDSL01000068">
    <property type="protein sequence ID" value="KTT21544.1"/>
    <property type="molecule type" value="Genomic_DNA"/>
</dbReference>
<dbReference type="InterPro" id="IPR029058">
    <property type="entry name" value="AB_hydrolase_fold"/>
</dbReference>
<feature type="domain" description="AFL C-terminal" evidence="3">
    <location>
        <begin position="268"/>
        <end position="371"/>
    </location>
</feature>
<keyword evidence="5" id="KW-1185">Reference proteome</keyword>
<reference evidence="4 5" key="1">
    <citation type="journal article" date="2016" name="Front. Microbiol.">
        <title>Genomic Resource of Rice Seed Associated Bacteria.</title>
        <authorList>
            <person name="Midha S."/>
            <person name="Bansal K."/>
            <person name="Sharma S."/>
            <person name="Kumar N."/>
            <person name="Patil P.P."/>
            <person name="Chaudhry V."/>
            <person name="Patil P.B."/>
        </authorList>
    </citation>
    <scope>NUCLEOTIDE SEQUENCE [LARGE SCALE GENOMIC DNA]</scope>
    <source>
        <strain evidence="4 5">NS331</strain>
    </source>
</reference>
<evidence type="ECO:0000313" key="5">
    <source>
        <dbReference type="Proteomes" id="UP000072741"/>
    </source>
</evidence>
<accession>A0A147GVB5</accession>
<name>A0A147GVB5_9BURK</name>
<dbReference type="SUPFAM" id="SSF53474">
    <property type="entry name" value="alpha/beta-Hydrolases"/>
    <property type="match status" value="1"/>
</dbReference>
<proteinExistence type="predicted"/>
<dbReference type="OrthoDB" id="8871309at2"/>
<evidence type="ECO:0000313" key="4">
    <source>
        <dbReference type="EMBL" id="KTT21544.1"/>
    </source>
</evidence>
<dbReference type="InterPro" id="IPR000073">
    <property type="entry name" value="AB_hydrolase_1"/>
</dbReference>
<sequence>MIRRRTLLMTAPASLALAACATPGAGPRRDTPVVFMHGNGDSAALWQTTLWRFESNGWARERLFALDQPMPLARDDDGVAQPGRSSTAESMAFLSAEVDRVLRQTGAPQVVLVGNSRGGNTIRNYVQNGGGAARVGHVALGGNPAHGIWAIPGWREGSEFSGLSPFLRQLNAPKGPNGDEVTPGPHWLTLRSDGNDKYAQPDGLWIGAPGKPTNITADGPALRGATNLVLPGADHREVSFSPAAFDATWRFLTGDAPGATAIATEPRIVLDGRITGLGLNPADPASGDFVNNLPLAGAQVSVYETEPAIGERRGAPAWRKTVGADGRWGPFVARPGASYEFEIVAPGYATTHIYRSPFPRSSDVVHLRPERLAAADRPAGAVVVFTRPRGYFDAQRDRMRFDGQTQLAGVPPRGAGVASSRLRLAAGPARTVEGEFNGERIAGRSWPVAEGHLSLLELTY</sequence>
<dbReference type="InterPro" id="IPR040664">
    <property type="entry name" value="AFL_C"/>
</dbReference>
<protein>
    <submittedName>
        <fullName evidence="4">Twin-arginine translocation pathway signal</fullName>
    </submittedName>
</protein>
<dbReference type="RefSeq" id="WP_058642184.1">
    <property type="nucleotide sequence ID" value="NZ_LDSL01000068.1"/>
</dbReference>
<feature type="chain" id="PRO_5007546701" evidence="1">
    <location>
        <begin position="22"/>
        <end position="460"/>
    </location>
</feature>
<comment type="caution">
    <text evidence="4">The sequence shown here is derived from an EMBL/GenBank/DDBJ whole genome shotgun (WGS) entry which is preliminary data.</text>
</comment>
<dbReference type="PROSITE" id="PS51257">
    <property type="entry name" value="PROKAR_LIPOPROTEIN"/>
    <property type="match status" value="1"/>
</dbReference>
<evidence type="ECO:0000256" key="1">
    <source>
        <dbReference type="SAM" id="SignalP"/>
    </source>
</evidence>
<dbReference type="Pfam" id="PF00561">
    <property type="entry name" value="Abhydrolase_1"/>
    <property type="match status" value="1"/>
</dbReference>